<gene>
    <name evidence="1" type="ORF">F2Y10_06020</name>
    <name evidence="2" type="ORF">NE651_01420</name>
</gene>
<dbReference type="Proteomes" id="UP001205035">
    <property type="component" value="Unassembled WGS sequence"/>
</dbReference>
<comment type="caution">
    <text evidence="1">The sequence shown here is derived from an EMBL/GenBank/DDBJ whole genome shotgun (WGS) entry which is preliminary data.</text>
</comment>
<accession>A0A5B3H062</accession>
<dbReference type="AlphaFoldDB" id="A0A5B3H062"/>
<protein>
    <submittedName>
        <fullName evidence="1">Uncharacterized protein</fullName>
    </submittedName>
</protein>
<proteinExistence type="predicted"/>
<sequence length="163" mass="18746">MFSARILWAVKILLVLHKASEAGTPLMKGRELQAACVGPDADTYIYCRTLRELAAKTDYLICVFQSGRTFYQWNPNHRPTLYDLICRLDGGMHEVSHTFWTYENTRTMQPLQKVCKEYDNLIQTYLSEIYIEELESPALFRQSRFRLPQATPQVTGDTGTGSL</sequence>
<dbReference type="EMBL" id="JANGBQ010000002">
    <property type="protein sequence ID" value="MCQ5081550.1"/>
    <property type="molecule type" value="Genomic_DNA"/>
</dbReference>
<evidence type="ECO:0000313" key="1">
    <source>
        <dbReference type="EMBL" id="KAA2379213.1"/>
    </source>
</evidence>
<reference evidence="2" key="2">
    <citation type="submission" date="2022-06" db="EMBL/GenBank/DDBJ databases">
        <title>Isolation of gut microbiota from human fecal samples.</title>
        <authorList>
            <person name="Pamer E.G."/>
            <person name="Barat B."/>
            <person name="Waligurski E."/>
            <person name="Medina S."/>
            <person name="Paddock L."/>
            <person name="Mostad J."/>
        </authorList>
    </citation>
    <scope>NUCLEOTIDE SEQUENCE</scope>
    <source>
        <strain evidence="2">DFI.6.22</strain>
    </source>
</reference>
<organism evidence="1 3">
    <name type="scientific">Alistipes onderdonkii</name>
    <dbReference type="NCBI Taxonomy" id="328813"/>
    <lineage>
        <taxon>Bacteria</taxon>
        <taxon>Pseudomonadati</taxon>
        <taxon>Bacteroidota</taxon>
        <taxon>Bacteroidia</taxon>
        <taxon>Bacteroidales</taxon>
        <taxon>Rikenellaceae</taxon>
        <taxon>Alistipes</taxon>
    </lineage>
</organism>
<dbReference type="Proteomes" id="UP000322940">
    <property type="component" value="Unassembled WGS sequence"/>
</dbReference>
<evidence type="ECO:0000313" key="3">
    <source>
        <dbReference type="Proteomes" id="UP000322940"/>
    </source>
</evidence>
<dbReference type="EMBL" id="VVXH01000005">
    <property type="protein sequence ID" value="KAA2379213.1"/>
    <property type="molecule type" value="Genomic_DNA"/>
</dbReference>
<evidence type="ECO:0000313" key="2">
    <source>
        <dbReference type="EMBL" id="MCQ5081550.1"/>
    </source>
</evidence>
<reference evidence="1 3" key="1">
    <citation type="journal article" date="2019" name="Nat. Med.">
        <title>A library of human gut bacterial isolates paired with longitudinal multiomics data enables mechanistic microbiome research.</title>
        <authorList>
            <person name="Poyet M."/>
            <person name="Groussin M."/>
            <person name="Gibbons S.M."/>
            <person name="Avila-Pacheco J."/>
            <person name="Jiang X."/>
            <person name="Kearney S.M."/>
            <person name="Perrotta A.R."/>
            <person name="Berdy B."/>
            <person name="Zhao S."/>
            <person name="Lieberman T.D."/>
            <person name="Swanson P.K."/>
            <person name="Smith M."/>
            <person name="Roesemann S."/>
            <person name="Alexander J.E."/>
            <person name="Rich S.A."/>
            <person name="Livny J."/>
            <person name="Vlamakis H."/>
            <person name="Clish C."/>
            <person name="Bullock K."/>
            <person name="Deik A."/>
            <person name="Scott J."/>
            <person name="Pierce K.A."/>
            <person name="Xavier R.J."/>
            <person name="Alm E.J."/>
        </authorList>
    </citation>
    <scope>NUCLEOTIDE SEQUENCE [LARGE SCALE GENOMIC DNA]</scope>
    <source>
        <strain evidence="1 3">BIOML-A266</strain>
    </source>
</reference>
<dbReference type="RefSeq" id="WP_022333642.1">
    <property type="nucleotide sequence ID" value="NZ_JANGBQ010000002.1"/>
</dbReference>
<name>A0A5B3H062_9BACT</name>